<dbReference type="AlphaFoldDB" id="A0A8J7KHM6"/>
<dbReference type="RefSeq" id="WP_194562753.1">
    <property type="nucleotide sequence ID" value="NZ_JADKPV010000003.1"/>
</dbReference>
<name>A0A8J7KHM6_9BACL</name>
<evidence type="ECO:0000313" key="3">
    <source>
        <dbReference type="Proteomes" id="UP000622653"/>
    </source>
</evidence>
<dbReference type="PROSITE" id="PS51257">
    <property type="entry name" value="PROKAR_LIPOPROTEIN"/>
    <property type="match status" value="1"/>
</dbReference>
<reference evidence="2" key="1">
    <citation type="submission" date="2020-11" db="EMBL/GenBank/DDBJ databases">
        <title>Multidrug resistant novel bacterium Savagea serpentis sp. nov., isolated from the scats of a vine snake (Ahaetulla nasuta).</title>
        <authorList>
            <person name="Venkata Ramana V."/>
            <person name="Vikas Patil S."/>
            <person name="Yogita Lugani V."/>
        </authorList>
    </citation>
    <scope>NUCLEOTIDE SEQUENCE</scope>
    <source>
        <strain evidence="2">SN6</strain>
    </source>
</reference>
<proteinExistence type="predicted"/>
<sequence length="408" mass="47085">MRTIKRFTLVFFLSALLIISACTKNDTPPGEEENNQEEEVIEEEHAFEIDLDVKIEGLIQVANDKVIIDGKTNAPPGSRIHSSAQNQNVAIANFIDVVEVKQDGTFHFEFEQTNEDVHGMLTLSVSDPKALEAYGYHFENVTSSQRYETNQMDHYEIRAYYRLPANAEQPYQFEIEQPKWERPEDYGERAIWLTTEATVNEHYIMIKGESNFIEGTMLHANVLNEKGMIEPLSFDQAVTKPDGTFTFYIPYQQLKPMTVVIEAKMSRNASERPLQVYGKSGELWEGDFIKKDKKETIIEAKVRLPLPTTSLSMPFTMAFQDERTIVTFDTRKLIDQETNNWQLDAEKQYENMIQHFCNIPETTFTIEVNETLLPFFQEATACDTILWEISHHPTLIQFTVEQSISLHD</sequence>
<protein>
    <submittedName>
        <fullName evidence="2">Uncharacterized protein</fullName>
    </submittedName>
</protein>
<organism evidence="2 3">
    <name type="scientific">Savagea serpentis</name>
    <dbReference type="NCBI Taxonomy" id="2785297"/>
    <lineage>
        <taxon>Bacteria</taxon>
        <taxon>Bacillati</taxon>
        <taxon>Bacillota</taxon>
        <taxon>Bacilli</taxon>
        <taxon>Bacillales</taxon>
        <taxon>Caryophanaceae</taxon>
        <taxon>Savagea</taxon>
    </lineage>
</organism>
<evidence type="ECO:0000256" key="1">
    <source>
        <dbReference type="SAM" id="SignalP"/>
    </source>
</evidence>
<gene>
    <name evidence="2" type="ORF">IRY55_07830</name>
</gene>
<dbReference type="EMBL" id="JADKPV010000003">
    <property type="protein sequence ID" value="MBF4501268.1"/>
    <property type="molecule type" value="Genomic_DNA"/>
</dbReference>
<feature type="signal peptide" evidence="1">
    <location>
        <begin position="1"/>
        <end position="23"/>
    </location>
</feature>
<keyword evidence="1" id="KW-0732">Signal</keyword>
<evidence type="ECO:0000313" key="2">
    <source>
        <dbReference type="EMBL" id="MBF4501268.1"/>
    </source>
</evidence>
<accession>A0A8J7KHM6</accession>
<feature type="chain" id="PRO_5035213667" evidence="1">
    <location>
        <begin position="24"/>
        <end position="408"/>
    </location>
</feature>
<keyword evidence="3" id="KW-1185">Reference proteome</keyword>
<comment type="caution">
    <text evidence="2">The sequence shown here is derived from an EMBL/GenBank/DDBJ whole genome shotgun (WGS) entry which is preliminary data.</text>
</comment>
<dbReference type="Proteomes" id="UP000622653">
    <property type="component" value="Unassembled WGS sequence"/>
</dbReference>